<evidence type="ECO:0000313" key="2">
    <source>
        <dbReference type="Proteomes" id="UP001139887"/>
    </source>
</evidence>
<comment type="caution">
    <text evidence="1">The sequence shown here is derived from an EMBL/GenBank/DDBJ whole genome shotgun (WGS) entry which is preliminary data.</text>
</comment>
<keyword evidence="2" id="KW-1185">Reference proteome</keyword>
<reference evidence="1" key="1">
    <citation type="submission" date="2022-07" db="EMBL/GenBank/DDBJ databases">
        <title>Phylogenomic reconstructions and comparative analyses of Kickxellomycotina fungi.</title>
        <authorList>
            <person name="Reynolds N.K."/>
            <person name="Stajich J.E."/>
            <person name="Barry K."/>
            <person name="Grigoriev I.V."/>
            <person name="Crous P."/>
            <person name="Smith M.E."/>
        </authorList>
    </citation>
    <scope>NUCLEOTIDE SEQUENCE</scope>
    <source>
        <strain evidence="1">NRRL 1566</strain>
    </source>
</reference>
<feature type="non-terminal residue" evidence="1">
    <location>
        <position position="1"/>
    </location>
</feature>
<proteinExistence type="predicted"/>
<sequence length="163" mass="18139">CAVEVPVSVYTHPDRTTSQKHAQSKKTLSAEQHQALEALKRTANKTVSRPKKQAAVSPKIELMRLKSKATGNESINMADRLYLSVLWQDKAIAVFINRNSSVGNAAFRFSKQLHLSQLSDKIYRLRAPGADNPLPSNKSFSELLSAEDTNNRIFNGCKLELIC</sequence>
<protein>
    <submittedName>
        <fullName evidence="1">Uncharacterized protein</fullName>
    </submittedName>
</protein>
<dbReference type="EMBL" id="JANBUW010001112">
    <property type="protein sequence ID" value="KAJ2844334.1"/>
    <property type="molecule type" value="Genomic_DNA"/>
</dbReference>
<accession>A0A9W8IAM4</accession>
<gene>
    <name evidence="1" type="ORF">IWW36_005228</name>
</gene>
<organism evidence="1 2">
    <name type="scientific">Coemansia brasiliensis</name>
    <dbReference type="NCBI Taxonomy" id="2650707"/>
    <lineage>
        <taxon>Eukaryota</taxon>
        <taxon>Fungi</taxon>
        <taxon>Fungi incertae sedis</taxon>
        <taxon>Zoopagomycota</taxon>
        <taxon>Kickxellomycotina</taxon>
        <taxon>Kickxellomycetes</taxon>
        <taxon>Kickxellales</taxon>
        <taxon>Kickxellaceae</taxon>
        <taxon>Coemansia</taxon>
    </lineage>
</organism>
<dbReference type="AlphaFoldDB" id="A0A9W8IAM4"/>
<dbReference type="OrthoDB" id="431929at2759"/>
<evidence type="ECO:0000313" key="1">
    <source>
        <dbReference type="EMBL" id="KAJ2844334.1"/>
    </source>
</evidence>
<dbReference type="Proteomes" id="UP001139887">
    <property type="component" value="Unassembled WGS sequence"/>
</dbReference>
<name>A0A9W8IAM4_9FUNG</name>